<reference evidence="10" key="1">
    <citation type="submission" date="2016-10" db="EMBL/GenBank/DDBJ databases">
        <authorList>
            <person name="Varghese N."/>
            <person name="Submissions S."/>
        </authorList>
    </citation>
    <scope>NUCLEOTIDE SEQUENCE [LARGE SCALE GENOMIC DNA]</scope>
    <source>
        <strain evidence="10">DSM 25730</strain>
    </source>
</reference>
<evidence type="ECO:0000256" key="3">
    <source>
        <dbReference type="ARBA" id="ARBA00022553"/>
    </source>
</evidence>
<dbReference type="InterPro" id="IPR025293">
    <property type="entry name" value="YfiR/HmsC-like"/>
</dbReference>
<organism evidence="9 10">
    <name type="scientific">Algibacter pectinivorans</name>
    <dbReference type="NCBI Taxonomy" id="870482"/>
    <lineage>
        <taxon>Bacteria</taxon>
        <taxon>Pseudomonadati</taxon>
        <taxon>Bacteroidota</taxon>
        <taxon>Flavobacteriia</taxon>
        <taxon>Flavobacteriales</taxon>
        <taxon>Flavobacteriaceae</taxon>
        <taxon>Algibacter</taxon>
    </lineage>
</organism>
<evidence type="ECO:0000256" key="4">
    <source>
        <dbReference type="ARBA" id="ARBA00022679"/>
    </source>
</evidence>
<keyword evidence="3" id="KW-0597">Phosphoprotein</keyword>
<name>A0A1I1R601_9FLAO</name>
<dbReference type="Pfam" id="PF13689">
    <property type="entry name" value="DUF4154"/>
    <property type="match status" value="1"/>
</dbReference>
<dbReference type="EC" id="2.7.13.3" evidence="2"/>
<evidence type="ECO:0000313" key="10">
    <source>
        <dbReference type="Proteomes" id="UP000199439"/>
    </source>
</evidence>
<comment type="catalytic activity">
    <reaction evidence="1">
        <text>ATP + protein L-histidine = ADP + protein N-phospho-L-histidine.</text>
        <dbReference type="EC" id="2.7.13.3"/>
    </reaction>
</comment>
<feature type="domain" description="Histidine kinase" evidence="8">
    <location>
        <begin position="398"/>
        <end position="621"/>
    </location>
</feature>
<dbReference type="PROSITE" id="PS50109">
    <property type="entry name" value="HIS_KIN"/>
    <property type="match status" value="1"/>
</dbReference>
<evidence type="ECO:0000256" key="5">
    <source>
        <dbReference type="ARBA" id="ARBA00022777"/>
    </source>
</evidence>
<gene>
    <name evidence="9" type="ORF">SAMN04487987_107181</name>
</gene>
<dbReference type="Proteomes" id="UP000199439">
    <property type="component" value="Unassembled WGS sequence"/>
</dbReference>
<sequence>MKVIIKIFINLVALFLNRTCRFSLKISKFYICLSFIVFWGFSSFCQSHKSSTEVPIEDQRSFMILNLSEQVRWPNLDKIETFKIGVLGTEAIFNNLNKVSEKKRLFDKLIDVKRILGINEIQKFNVIYVNTAYEYLLKDILEATRGNKILIITEGYPTNSSMINMVQVGDTYSYDINRMYFREASLKMVSTLASYAVTSTELKEKLYKKAEQKLYVVSRENDQQKKIIKEQIKTIGSHIDSLNKKEEALAEKDNSINSLFLEGELKNKKLEEILSIERENERKINEQITRLNQQKNKIDSINVRIQYQQKILNDQSADIQKKAAILKEKNIIIDTQRKQNIVLSILSTLLLILSMSLLVAYIKNKKLNIRLNAQHIEINEQSRQLSLKNKELEQFAYITSHDLQEPLNTISSFIDIIKEEYESKFDEDGVQMLGFIKEGSVRMKKLIDELLQYSRLGRSKEYQDINCMPLLDILTHDLQSTIKNSGAQIKYNNLPIVNGNEVELRLLFQNLITNGIKFRKPNTKPVIDIVCKEVHETDSVLMKDQKFWVFSITDNGIGIAKEYQDRVFDIFQRLHSRLEYEGSGIGLAHCKKIVEAHSGKIWFTSEKGVGTTFNFSIPKDV</sequence>
<dbReference type="InterPro" id="IPR003594">
    <property type="entry name" value="HATPase_dom"/>
</dbReference>
<keyword evidence="7" id="KW-1133">Transmembrane helix</keyword>
<keyword evidence="7" id="KW-0472">Membrane</keyword>
<evidence type="ECO:0000256" key="7">
    <source>
        <dbReference type="SAM" id="Phobius"/>
    </source>
</evidence>
<dbReference type="CDD" id="cd00082">
    <property type="entry name" value="HisKA"/>
    <property type="match status" value="1"/>
</dbReference>
<dbReference type="InterPro" id="IPR052162">
    <property type="entry name" value="Sensor_kinase/Photoreceptor"/>
</dbReference>
<dbReference type="InterPro" id="IPR005467">
    <property type="entry name" value="His_kinase_dom"/>
</dbReference>
<evidence type="ECO:0000256" key="1">
    <source>
        <dbReference type="ARBA" id="ARBA00000085"/>
    </source>
</evidence>
<keyword evidence="5 9" id="KW-0418">Kinase</keyword>
<dbReference type="SUPFAM" id="SSF55874">
    <property type="entry name" value="ATPase domain of HSP90 chaperone/DNA topoisomerase II/histidine kinase"/>
    <property type="match status" value="1"/>
</dbReference>
<dbReference type="AlphaFoldDB" id="A0A1I1R601"/>
<dbReference type="SMART" id="SM00388">
    <property type="entry name" value="HisKA"/>
    <property type="match status" value="1"/>
</dbReference>
<dbReference type="RefSeq" id="WP_092852402.1">
    <property type="nucleotide sequence ID" value="NZ_FOMI01000007.1"/>
</dbReference>
<dbReference type="EMBL" id="FOMI01000007">
    <property type="protein sequence ID" value="SFD25720.1"/>
    <property type="molecule type" value="Genomic_DNA"/>
</dbReference>
<accession>A0A1I1R601</accession>
<dbReference type="GO" id="GO:0000155">
    <property type="term" value="F:phosphorelay sensor kinase activity"/>
    <property type="evidence" value="ECO:0007669"/>
    <property type="project" value="InterPro"/>
</dbReference>
<evidence type="ECO:0000313" key="9">
    <source>
        <dbReference type="EMBL" id="SFD25720.1"/>
    </source>
</evidence>
<keyword evidence="6" id="KW-0175">Coiled coil</keyword>
<evidence type="ECO:0000256" key="2">
    <source>
        <dbReference type="ARBA" id="ARBA00012438"/>
    </source>
</evidence>
<proteinExistence type="predicted"/>
<dbReference type="InterPro" id="IPR036890">
    <property type="entry name" value="HATPase_C_sf"/>
</dbReference>
<feature type="coiled-coil region" evidence="6">
    <location>
        <begin position="266"/>
        <end position="294"/>
    </location>
</feature>
<dbReference type="FunFam" id="3.30.565.10:FF:000006">
    <property type="entry name" value="Sensor histidine kinase WalK"/>
    <property type="match status" value="1"/>
</dbReference>
<dbReference type="STRING" id="870482.SAMN04487987_107181"/>
<dbReference type="PRINTS" id="PR00344">
    <property type="entry name" value="BCTRLSENSOR"/>
</dbReference>
<dbReference type="OrthoDB" id="9781208at2"/>
<dbReference type="Pfam" id="PF00512">
    <property type="entry name" value="HisKA"/>
    <property type="match status" value="1"/>
</dbReference>
<evidence type="ECO:0000256" key="6">
    <source>
        <dbReference type="SAM" id="Coils"/>
    </source>
</evidence>
<dbReference type="InterPro" id="IPR004358">
    <property type="entry name" value="Sig_transdc_His_kin-like_C"/>
</dbReference>
<keyword evidence="4" id="KW-0808">Transferase</keyword>
<protein>
    <recommendedName>
        <fullName evidence="2">histidine kinase</fullName>
        <ecNumber evidence="2">2.7.13.3</ecNumber>
    </recommendedName>
</protein>
<dbReference type="InterPro" id="IPR003661">
    <property type="entry name" value="HisK_dim/P_dom"/>
</dbReference>
<dbReference type="InterPro" id="IPR036097">
    <property type="entry name" value="HisK_dim/P_sf"/>
</dbReference>
<dbReference type="PANTHER" id="PTHR43304">
    <property type="entry name" value="PHYTOCHROME-LIKE PROTEIN CPH1"/>
    <property type="match status" value="1"/>
</dbReference>
<dbReference type="SMART" id="SM00387">
    <property type="entry name" value="HATPase_c"/>
    <property type="match status" value="1"/>
</dbReference>
<keyword evidence="7" id="KW-0812">Transmembrane</keyword>
<dbReference type="SUPFAM" id="SSF47384">
    <property type="entry name" value="Homodimeric domain of signal transducing histidine kinase"/>
    <property type="match status" value="1"/>
</dbReference>
<feature type="transmembrane region" description="Helical" evidence="7">
    <location>
        <begin position="341"/>
        <end position="362"/>
    </location>
</feature>
<dbReference type="Gene3D" id="1.10.287.130">
    <property type="match status" value="1"/>
</dbReference>
<evidence type="ECO:0000259" key="8">
    <source>
        <dbReference type="PROSITE" id="PS50109"/>
    </source>
</evidence>
<dbReference type="Pfam" id="PF02518">
    <property type="entry name" value="HATPase_c"/>
    <property type="match status" value="1"/>
</dbReference>
<dbReference type="Gene3D" id="3.30.565.10">
    <property type="entry name" value="Histidine kinase-like ATPase, C-terminal domain"/>
    <property type="match status" value="1"/>
</dbReference>
<keyword evidence="10" id="KW-1185">Reference proteome</keyword>
<dbReference type="PANTHER" id="PTHR43304:SF1">
    <property type="entry name" value="PAC DOMAIN-CONTAINING PROTEIN"/>
    <property type="match status" value="1"/>
</dbReference>